<feature type="transmembrane region" description="Helical" evidence="1">
    <location>
        <begin position="659"/>
        <end position="679"/>
    </location>
</feature>
<gene>
    <name evidence="2" type="ORF">D8849_01990</name>
</gene>
<dbReference type="AlphaFoldDB" id="A0A428D8T2"/>
<name>A0A428D8T2_STRMT</name>
<evidence type="ECO:0000256" key="1">
    <source>
        <dbReference type="SAM" id="Phobius"/>
    </source>
</evidence>
<protein>
    <submittedName>
        <fullName evidence="2">Uncharacterized protein</fullName>
    </submittedName>
</protein>
<sequence length="873" mass="93704">MNVFELFGKIGINNKPANKAIDETTGKAEGAHGKLSVIFEKIGNLAVKAGKVMATGLAVGITAISSLTGAAVKNYAEYEQLVGGIETLFGAGGKSLEEYAQSVGKSVDDASAEYDKLINAQEDLLSKSKLAYKTAGLSANEYMETATSFSASLIQSVKGDTEKAAKLADQAIIDMSDNANKMGSSMESIQNAYQGFAKQNYTMLDNLKLGFGGTKEEMQRLLDEAGKISGVKYDISSFADITEAIHVMQVKMGIAGTTSKEAASTISGSIGMVKATWQNFLTGMSDPEQDFGELIDSLTESIGIALGNIIPKLVQALPRVVKGLSQVIQILGNYLPDLLSALLPGLITGATELLGELGSALPRLFLILFNDILPQLSQVLVTFLEKVFSLPEGSLKNLTEGLNLGFATISSMFDVLFGSLSEKDNIDMLTKLGMDPSTAQTIITTTVQIGESFRSAFETVITLASDGAGKIADFFEWFQKGGPAVDTFKSAIVGITAAWTGYKVITGTIQAIETARNTLLAIGNGLMLARFVQSGALTAAEGAQAAATMGATGAFTAFNAVLSINPIFLVIGAIAALVAGLVWFFTQTETGRQMWASFVEFLSNAWNSIVEFGTKIWQGLADFFSNLWDLIVNAAQTYWNTLITFYTTIWSKMISVGQFFFNMLFNVISTVWTSISSFVSDTLNTIFNTISSVFNNVWVTVTNIWNGIKNSISDAIEGAKNIVSNAIETIKGLFNFEFKWPHLKMPHFTFEGSMNPLEWAEKGVPSIGVEWYAKGGIMTGPTVFGMNGNNLMVGGEAGPEAVLPLNKETMGMLANLIMDQITDKIVIEVPKQDSQPVYLQVDGQTFAKLIVGHISNEQAQRMIILDQGGAVGW</sequence>
<keyword evidence="1" id="KW-0472">Membrane</keyword>
<dbReference type="InterPro" id="IPR016024">
    <property type="entry name" value="ARM-type_fold"/>
</dbReference>
<keyword evidence="1" id="KW-0812">Transmembrane</keyword>
<dbReference type="Proteomes" id="UP000278063">
    <property type="component" value="Unassembled WGS sequence"/>
</dbReference>
<organism evidence="2 3">
    <name type="scientific">Streptococcus mitis</name>
    <dbReference type="NCBI Taxonomy" id="28037"/>
    <lineage>
        <taxon>Bacteria</taxon>
        <taxon>Bacillati</taxon>
        <taxon>Bacillota</taxon>
        <taxon>Bacilli</taxon>
        <taxon>Lactobacillales</taxon>
        <taxon>Streptococcaceae</taxon>
        <taxon>Streptococcus</taxon>
        <taxon>Streptococcus mitis group</taxon>
    </lineage>
</organism>
<accession>A0A428D8T2</accession>
<dbReference type="EMBL" id="RJNW01000001">
    <property type="protein sequence ID" value="RSI88454.1"/>
    <property type="molecule type" value="Genomic_DNA"/>
</dbReference>
<evidence type="ECO:0000313" key="3">
    <source>
        <dbReference type="Proteomes" id="UP000278063"/>
    </source>
</evidence>
<comment type="caution">
    <text evidence="2">The sequence shown here is derived from an EMBL/GenBank/DDBJ whole genome shotgun (WGS) entry which is preliminary data.</text>
</comment>
<feature type="transmembrane region" description="Helical" evidence="1">
    <location>
        <begin position="567"/>
        <end position="585"/>
    </location>
</feature>
<reference evidence="2 3" key="1">
    <citation type="submission" date="2018-11" db="EMBL/GenBank/DDBJ databases">
        <title>Species Designations Belie Phenotypic and Genotypic Heterogeneity in Oral Streptococci.</title>
        <authorList>
            <person name="Velsko I."/>
        </authorList>
    </citation>
    <scope>NUCLEOTIDE SEQUENCE [LARGE SCALE GENOMIC DNA]</scope>
    <source>
        <strain evidence="2 3">KLC01</strain>
    </source>
</reference>
<keyword evidence="1" id="KW-1133">Transmembrane helix</keyword>
<dbReference type="Gene3D" id="1.20.120.20">
    <property type="entry name" value="Apolipoprotein"/>
    <property type="match status" value="1"/>
</dbReference>
<dbReference type="RefSeq" id="WP_260467555.1">
    <property type="nucleotide sequence ID" value="NZ_RJNW01000001.1"/>
</dbReference>
<dbReference type="SUPFAM" id="SSF48371">
    <property type="entry name" value="ARM repeat"/>
    <property type="match status" value="1"/>
</dbReference>
<evidence type="ECO:0000313" key="2">
    <source>
        <dbReference type="EMBL" id="RSI88454.1"/>
    </source>
</evidence>
<proteinExistence type="predicted"/>